<dbReference type="InterPro" id="IPR036390">
    <property type="entry name" value="WH_DNA-bd_sf"/>
</dbReference>
<dbReference type="InterPro" id="IPR000595">
    <property type="entry name" value="cNMP-bd_dom"/>
</dbReference>
<sequence>MKTKFPLPAQHGVGPGGGFALDLRPYYDTLRATSLLQNMRDDELDSMMQCFRPRVRRYQKGEFLLLAGYENHEVGIVLEGSITAFKNTPDGASVAITHMGPSGLFGDVLSGSSLRSPVSVMAETDCLAAYLPYQKIIHPCASLHESHYQLLQNLVTTISNKYFALDRRVELLICKSLRARICIWLLDEAERAGSNTFSVSLTRAGLAEYLNCDRSALSRELGRMQQEGLLETYRGSFKILDTNRLRAQYQEGKVSHQ</sequence>
<dbReference type="PROSITE" id="PS50042">
    <property type="entry name" value="CNMP_BINDING_3"/>
    <property type="match status" value="1"/>
</dbReference>
<name>A0ABR9QZF2_9FIRM</name>
<dbReference type="EMBL" id="JADCKC010000001">
    <property type="protein sequence ID" value="MBE5036262.1"/>
    <property type="molecule type" value="Genomic_DNA"/>
</dbReference>
<dbReference type="SUPFAM" id="SSF46785">
    <property type="entry name" value="Winged helix' DNA-binding domain"/>
    <property type="match status" value="1"/>
</dbReference>
<evidence type="ECO:0000313" key="6">
    <source>
        <dbReference type="EMBL" id="MBE5036262.1"/>
    </source>
</evidence>
<dbReference type="SMART" id="SM00419">
    <property type="entry name" value="HTH_CRP"/>
    <property type="match status" value="1"/>
</dbReference>
<dbReference type="InterPro" id="IPR012318">
    <property type="entry name" value="HTH_CRP"/>
</dbReference>
<evidence type="ECO:0000256" key="1">
    <source>
        <dbReference type="ARBA" id="ARBA00023015"/>
    </source>
</evidence>
<keyword evidence="1" id="KW-0805">Transcription regulation</keyword>
<feature type="domain" description="Cyclic nucleotide-binding" evidence="4">
    <location>
        <begin position="35"/>
        <end position="126"/>
    </location>
</feature>
<evidence type="ECO:0000313" key="7">
    <source>
        <dbReference type="Proteomes" id="UP000768567"/>
    </source>
</evidence>
<dbReference type="InterPro" id="IPR018490">
    <property type="entry name" value="cNMP-bd_dom_sf"/>
</dbReference>
<keyword evidence="2" id="KW-0238">DNA-binding</keyword>
<evidence type="ECO:0000259" key="4">
    <source>
        <dbReference type="PROSITE" id="PS50042"/>
    </source>
</evidence>
<proteinExistence type="predicted"/>
<dbReference type="Pfam" id="PF00027">
    <property type="entry name" value="cNMP_binding"/>
    <property type="match status" value="1"/>
</dbReference>
<dbReference type="PANTHER" id="PTHR24567:SF58">
    <property type="entry name" value="CYCLIC AMP-BINDING REGULATORY PROTEIN"/>
    <property type="match status" value="1"/>
</dbReference>
<dbReference type="InterPro" id="IPR014710">
    <property type="entry name" value="RmlC-like_jellyroll"/>
</dbReference>
<dbReference type="Proteomes" id="UP000768567">
    <property type="component" value="Unassembled WGS sequence"/>
</dbReference>
<dbReference type="PROSITE" id="PS51063">
    <property type="entry name" value="HTH_CRP_2"/>
    <property type="match status" value="1"/>
</dbReference>
<dbReference type="Gene3D" id="2.60.120.10">
    <property type="entry name" value="Jelly Rolls"/>
    <property type="match status" value="1"/>
</dbReference>
<comment type="caution">
    <text evidence="6">The sequence shown here is derived from an EMBL/GenBank/DDBJ whole genome shotgun (WGS) entry which is preliminary data.</text>
</comment>
<protein>
    <submittedName>
        <fullName evidence="6">Crp/Fnr family transcriptional regulator</fullName>
    </submittedName>
</protein>
<evidence type="ECO:0000259" key="5">
    <source>
        <dbReference type="PROSITE" id="PS51063"/>
    </source>
</evidence>
<reference evidence="6 7" key="1">
    <citation type="submission" date="2020-10" db="EMBL/GenBank/DDBJ databases">
        <title>ChiBAC.</title>
        <authorList>
            <person name="Zenner C."/>
            <person name="Hitch T.C.A."/>
            <person name="Clavel T."/>
        </authorList>
    </citation>
    <scope>NUCLEOTIDE SEQUENCE [LARGE SCALE GENOMIC DNA]</scope>
    <source>
        <strain evidence="6 7">DSM 109015</strain>
    </source>
</reference>
<dbReference type="SMART" id="SM00100">
    <property type="entry name" value="cNMP"/>
    <property type="match status" value="1"/>
</dbReference>
<dbReference type="SUPFAM" id="SSF51206">
    <property type="entry name" value="cAMP-binding domain-like"/>
    <property type="match status" value="1"/>
</dbReference>
<keyword evidence="3" id="KW-0804">Transcription</keyword>
<evidence type="ECO:0000256" key="3">
    <source>
        <dbReference type="ARBA" id="ARBA00023163"/>
    </source>
</evidence>
<feature type="domain" description="HTH crp-type" evidence="5">
    <location>
        <begin position="175"/>
        <end position="243"/>
    </location>
</feature>
<dbReference type="Pfam" id="PF13545">
    <property type="entry name" value="HTH_Crp_2"/>
    <property type="match status" value="1"/>
</dbReference>
<evidence type="ECO:0000256" key="2">
    <source>
        <dbReference type="ARBA" id="ARBA00023125"/>
    </source>
</evidence>
<dbReference type="InterPro" id="IPR050397">
    <property type="entry name" value="Env_Response_Regulators"/>
</dbReference>
<gene>
    <name evidence="6" type="ORF">INF35_00370</name>
</gene>
<organism evidence="6 7">
    <name type="scientific">Gemmiger gallinarum</name>
    <dbReference type="NCBI Taxonomy" id="2779354"/>
    <lineage>
        <taxon>Bacteria</taxon>
        <taxon>Bacillati</taxon>
        <taxon>Bacillota</taxon>
        <taxon>Clostridia</taxon>
        <taxon>Eubacteriales</taxon>
        <taxon>Gemmiger</taxon>
    </lineage>
</organism>
<keyword evidence="7" id="KW-1185">Reference proteome</keyword>
<accession>A0ABR9QZF2</accession>
<dbReference type="CDD" id="cd00038">
    <property type="entry name" value="CAP_ED"/>
    <property type="match status" value="1"/>
</dbReference>
<dbReference type="PANTHER" id="PTHR24567">
    <property type="entry name" value="CRP FAMILY TRANSCRIPTIONAL REGULATORY PROTEIN"/>
    <property type="match status" value="1"/>
</dbReference>